<dbReference type="PANTHER" id="PTHR19282">
    <property type="entry name" value="TETRASPANIN"/>
    <property type="match status" value="1"/>
</dbReference>
<evidence type="ECO:0000256" key="6">
    <source>
        <dbReference type="SAM" id="Phobius"/>
    </source>
</evidence>
<keyword evidence="3 6" id="KW-1133">Transmembrane helix</keyword>
<dbReference type="GO" id="GO:0005886">
    <property type="term" value="C:plasma membrane"/>
    <property type="evidence" value="ECO:0007669"/>
    <property type="project" value="TreeGrafter"/>
</dbReference>
<accession>A0A834F778</accession>
<dbReference type="Pfam" id="PF00335">
    <property type="entry name" value="Tetraspanin"/>
    <property type="match status" value="1"/>
</dbReference>
<comment type="caution">
    <text evidence="7">The sequence shown here is derived from an EMBL/GenBank/DDBJ whole genome shotgun (WGS) entry which is preliminary data.</text>
</comment>
<reference evidence="7" key="1">
    <citation type="journal article" name="BMC Genomics">
        <title>Long-read sequencing and de novo genome assembly of marine medaka (Oryzias melastigma).</title>
        <authorList>
            <person name="Liang P."/>
            <person name="Saqib H.S.A."/>
            <person name="Ni X."/>
            <person name="Shen Y."/>
        </authorList>
    </citation>
    <scope>NUCLEOTIDE SEQUENCE</scope>
    <source>
        <strain evidence="7">Bigg-433</strain>
    </source>
</reference>
<evidence type="ECO:0000256" key="2">
    <source>
        <dbReference type="ARBA" id="ARBA00022692"/>
    </source>
</evidence>
<dbReference type="SUPFAM" id="SSF48652">
    <property type="entry name" value="Tetraspanin"/>
    <property type="match status" value="1"/>
</dbReference>
<name>A0A834F778_ORYME</name>
<sequence length="374" mass="40770">MAVSMETAWIGLMFKDNEEVNSGPETGDHRTSKHHSEEERPSPPSAAPHQTNVMKLEVKIELLKFFFSFLNALFLVLGLSVGGCGIWILLGSGSFLNVLPSDELQVVAMGLLMIGAVVVLVCLVGCVGSSSESRFMLVVYCGFLIVLVLGQLFVMLLLLINRNKINQALTETVQKIIFDYGNSSDINDRMMDAMQKTGRCCGLNGASNWLGNSFVQTLNLSAPDVLPCSCFESHSPSFNSSWCSENPEFLSAAIGGGATVFKEGCSGRLQNWLQENILTIISMDVILILLQMIDVAMAASLYQMFGKKAALKRDDQLFDEGSDADSNLDGEQNYAFAHPDGEESELHRTNLINHQDHAVHGAGPPRGPAFRGQE</sequence>
<dbReference type="InterPro" id="IPR008952">
    <property type="entry name" value="Tetraspanin_EC2_sf"/>
</dbReference>
<dbReference type="Proteomes" id="UP000646548">
    <property type="component" value="Unassembled WGS sequence"/>
</dbReference>
<evidence type="ECO:0000313" key="8">
    <source>
        <dbReference type="Proteomes" id="UP000646548"/>
    </source>
</evidence>
<dbReference type="Gene3D" id="1.10.1450.10">
    <property type="entry name" value="Tetraspanin"/>
    <property type="match status" value="1"/>
</dbReference>
<keyword evidence="4 6" id="KW-0472">Membrane</keyword>
<feature type="transmembrane region" description="Helical" evidence="6">
    <location>
        <begin position="135"/>
        <end position="160"/>
    </location>
</feature>
<proteinExistence type="predicted"/>
<comment type="subcellular location">
    <subcellularLocation>
        <location evidence="1">Membrane</location>
        <topology evidence="1">Multi-pass membrane protein</topology>
    </subcellularLocation>
</comment>
<protein>
    <submittedName>
        <fullName evidence="7">Putative tetraspanin-19</fullName>
    </submittedName>
</protein>
<evidence type="ECO:0000256" key="3">
    <source>
        <dbReference type="ARBA" id="ARBA00022989"/>
    </source>
</evidence>
<evidence type="ECO:0000256" key="5">
    <source>
        <dbReference type="SAM" id="MobiDB-lite"/>
    </source>
</evidence>
<organism evidence="7 8">
    <name type="scientific">Oryzias melastigma</name>
    <name type="common">Marine medaka</name>
    <dbReference type="NCBI Taxonomy" id="30732"/>
    <lineage>
        <taxon>Eukaryota</taxon>
        <taxon>Metazoa</taxon>
        <taxon>Chordata</taxon>
        <taxon>Craniata</taxon>
        <taxon>Vertebrata</taxon>
        <taxon>Euteleostomi</taxon>
        <taxon>Actinopterygii</taxon>
        <taxon>Neopterygii</taxon>
        <taxon>Teleostei</taxon>
        <taxon>Neoteleostei</taxon>
        <taxon>Acanthomorphata</taxon>
        <taxon>Ovalentaria</taxon>
        <taxon>Atherinomorphae</taxon>
        <taxon>Beloniformes</taxon>
        <taxon>Adrianichthyidae</taxon>
        <taxon>Oryziinae</taxon>
        <taxon>Oryzias</taxon>
    </lineage>
</organism>
<keyword evidence="2 6" id="KW-0812">Transmembrane</keyword>
<feature type="compositionally biased region" description="Basic and acidic residues" evidence="5">
    <location>
        <begin position="26"/>
        <end position="41"/>
    </location>
</feature>
<evidence type="ECO:0000256" key="1">
    <source>
        <dbReference type="ARBA" id="ARBA00004141"/>
    </source>
</evidence>
<dbReference type="PANTHER" id="PTHR19282:SF159">
    <property type="entry name" value="TETRASPANIN-15"/>
    <property type="match status" value="1"/>
</dbReference>
<dbReference type="EMBL" id="WKFB01000518">
    <property type="protein sequence ID" value="KAF6720677.1"/>
    <property type="molecule type" value="Genomic_DNA"/>
</dbReference>
<gene>
    <name evidence="7" type="ORF">FQA47_006098</name>
</gene>
<evidence type="ECO:0000256" key="4">
    <source>
        <dbReference type="ARBA" id="ARBA00023136"/>
    </source>
</evidence>
<dbReference type="AlphaFoldDB" id="A0A834F778"/>
<feature type="transmembrane region" description="Helical" evidence="6">
    <location>
        <begin position="106"/>
        <end position="128"/>
    </location>
</feature>
<feature type="region of interest" description="Disordered" evidence="5">
    <location>
        <begin position="18"/>
        <end position="49"/>
    </location>
</feature>
<dbReference type="InterPro" id="IPR018499">
    <property type="entry name" value="Tetraspanin/Peripherin"/>
</dbReference>
<dbReference type="PRINTS" id="PR00259">
    <property type="entry name" value="TMFOUR"/>
</dbReference>
<evidence type="ECO:0000313" key="7">
    <source>
        <dbReference type="EMBL" id="KAF6720677.1"/>
    </source>
</evidence>
<feature type="transmembrane region" description="Helical" evidence="6">
    <location>
        <begin position="65"/>
        <end position="90"/>
    </location>
</feature>